<dbReference type="Pfam" id="PF13649">
    <property type="entry name" value="Methyltransf_25"/>
    <property type="match status" value="1"/>
</dbReference>
<dbReference type="AlphaFoldDB" id="A0A975HD43"/>
<evidence type="ECO:0000313" key="2">
    <source>
        <dbReference type="EMBL" id="QTH21016.1"/>
    </source>
</evidence>
<dbReference type="InterPro" id="IPR029063">
    <property type="entry name" value="SAM-dependent_MTases_sf"/>
</dbReference>
<dbReference type="GO" id="GO:0032259">
    <property type="term" value="P:methylation"/>
    <property type="evidence" value="ECO:0007669"/>
    <property type="project" value="UniProtKB-KW"/>
</dbReference>
<reference evidence="2" key="1">
    <citation type="submission" date="2020-07" db="EMBL/GenBank/DDBJ databases">
        <authorList>
            <person name="Camacho E."/>
        </authorList>
    </citation>
    <scope>NUCLEOTIDE SEQUENCE</scope>
    <source>
        <strain evidence="2">MPO218</strain>
    </source>
</reference>
<organism evidence="2 3">
    <name type="scientific">Rhizorhabdus wittichii</name>
    <dbReference type="NCBI Taxonomy" id="160791"/>
    <lineage>
        <taxon>Bacteria</taxon>
        <taxon>Pseudomonadati</taxon>
        <taxon>Pseudomonadota</taxon>
        <taxon>Alphaproteobacteria</taxon>
        <taxon>Sphingomonadales</taxon>
        <taxon>Sphingomonadaceae</taxon>
        <taxon>Rhizorhabdus</taxon>
    </lineage>
</organism>
<protein>
    <submittedName>
        <fullName evidence="2">Class I SAM-dependent methyltransferase</fullName>
    </submittedName>
</protein>
<gene>
    <name evidence="2" type="ORF">HRJ34_22280</name>
</gene>
<dbReference type="InterPro" id="IPR041698">
    <property type="entry name" value="Methyltransf_25"/>
</dbReference>
<feature type="domain" description="Methyltransferase" evidence="1">
    <location>
        <begin position="54"/>
        <end position="147"/>
    </location>
</feature>
<proteinExistence type="predicted"/>
<dbReference type="EMBL" id="CP059319">
    <property type="protein sequence ID" value="QTH21016.1"/>
    <property type="molecule type" value="Genomic_DNA"/>
</dbReference>
<dbReference type="Gene3D" id="3.40.50.150">
    <property type="entry name" value="Vaccinia Virus protein VP39"/>
    <property type="match status" value="1"/>
</dbReference>
<dbReference type="RefSeq" id="WP_016746476.1">
    <property type="nucleotide sequence ID" value="NZ_CP059319.1"/>
</dbReference>
<dbReference type="GO" id="GO:0008168">
    <property type="term" value="F:methyltransferase activity"/>
    <property type="evidence" value="ECO:0007669"/>
    <property type="project" value="UniProtKB-KW"/>
</dbReference>
<name>A0A975HD43_9SPHN</name>
<dbReference type="SUPFAM" id="SSF53335">
    <property type="entry name" value="S-adenosyl-L-methionine-dependent methyltransferases"/>
    <property type="match status" value="1"/>
</dbReference>
<evidence type="ECO:0000259" key="1">
    <source>
        <dbReference type="Pfam" id="PF13649"/>
    </source>
</evidence>
<dbReference type="Proteomes" id="UP000664914">
    <property type="component" value="Chromosome"/>
</dbReference>
<keyword evidence="2" id="KW-0489">Methyltransferase</keyword>
<dbReference type="CDD" id="cd02440">
    <property type="entry name" value="AdoMet_MTases"/>
    <property type="match status" value="1"/>
</dbReference>
<keyword evidence="2" id="KW-0808">Transferase</keyword>
<sequence length="232" mass="25167">MAEDGALDFMKGFRDAEKVAHYSDGPRRFVPGLEAVHRMTGLLLAERVPDDGRVLVLGAGGGLELKALAEAHPGWTFVGVDPAAEMLALAERTLGPLMERVELVQGYIDDAPAGPFDGATCLLTLHFLDAEERCRTAAAIRERLHPGAPFVAVHGSFPQERGERRLWLSRYAAFAVSSGVDPALAENARDSVDRAVNMFTPEQDETILRAAGFAELSLFYAAFTWRGWVGTA</sequence>
<reference evidence="2" key="2">
    <citation type="submission" date="2021-04" db="EMBL/GenBank/DDBJ databases">
        <title>Isolation and genomic analysis of the ibuprofen-degrading bacterium Sphingomonas strain MPO218.</title>
        <authorList>
            <person name="Aulestia M."/>
            <person name="Flores A."/>
            <person name="Mangas E.L."/>
            <person name="Perez-Pulido A.J."/>
            <person name="Santero E."/>
            <person name="Camacho E.M."/>
        </authorList>
    </citation>
    <scope>NUCLEOTIDE SEQUENCE</scope>
    <source>
        <strain evidence="2">MPO218</strain>
    </source>
</reference>
<evidence type="ECO:0000313" key="3">
    <source>
        <dbReference type="Proteomes" id="UP000664914"/>
    </source>
</evidence>
<accession>A0A975HD43</accession>